<comment type="subcellular location">
    <subcellularLocation>
        <location evidence="1">Cell outer membrane</location>
    </subcellularLocation>
</comment>
<accession>A0ABR6W5F9</accession>
<evidence type="ECO:0000256" key="2">
    <source>
        <dbReference type="ARBA" id="ARBA00006275"/>
    </source>
</evidence>
<evidence type="ECO:0008006" key="10">
    <source>
        <dbReference type="Google" id="ProtNLM"/>
    </source>
</evidence>
<dbReference type="EMBL" id="VFIA01000011">
    <property type="protein sequence ID" value="MBC3791775.1"/>
    <property type="molecule type" value="Genomic_DNA"/>
</dbReference>
<evidence type="ECO:0000256" key="1">
    <source>
        <dbReference type="ARBA" id="ARBA00004442"/>
    </source>
</evidence>
<evidence type="ECO:0000256" key="5">
    <source>
        <dbReference type="ARBA" id="ARBA00023237"/>
    </source>
</evidence>
<dbReference type="PROSITE" id="PS51257">
    <property type="entry name" value="PROKAR_LIPOPROTEIN"/>
    <property type="match status" value="1"/>
</dbReference>
<protein>
    <recommendedName>
        <fullName evidence="10">RagB/SusD family nutrient uptake outer membrane protein</fullName>
    </recommendedName>
</protein>
<evidence type="ECO:0000256" key="3">
    <source>
        <dbReference type="ARBA" id="ARBA00022729"/>
    </source>
</evidence>
<sequence>MTTNIRLKYFAFIAFVLMMTGCNKEFLDRLPLDTLVDATYYKNADQVLMGTAPLYNIVWFDYNDKASFALGDARGGTLFSGSSWTSHVRFNTSASEPEVALTWQSFYNIIGQCNTIIRNINTYADAGVPENIKQHGLGEARFMRGLAYAYLVRNYGAVPIITDNTKLLTDTTQTRNTVESVWEFVIRDLRYAAKTLPATPVQKGRLTKWSAEGMLSRMFLARSGLGKTEGNRSQTDLDSARYYAGDVIRNSGASLMPNYEDLFKTQNNNNPESLFALQWVWNGPQWGTQNTMQAYLAFNSSITGFSDGWGIDHGATADMLKAYEPADSIRRKATFMFPGDQYRYIHQLVPDPANPGKQLTQELVVPLTNTTRANVKKYVVGLPSDNDGKVSFMHTEINSYMLRLAEVYLIYAEAIMGNAASTSNADALTYFNAVRKRAGLAPKERITFDDIFKEKRIELAMEGTQWYEFVRLYYFNPAKAKTMLSGMNKSTYTITPVANSKVKQWNIVFPATVTTYPVDDARFFLPYPDVELTKAPNLRKAPVPFDFSNY</sequence>
<evidence type="ECO:0000259" key="7">
    <source>
        <dbReference type="Pfam" id="PF14322"/>
    </source>
</evidence>
<dbReference type="Gene3D" id="1.25.40.390">
    <property type="match status" value="1"/>
</dbReference>
<feature type="domain" description="RagB/SusD" evidence="6">
    <location>
        <begin position="258"/>
        <end position="542"/>
    </location>
</feature>
<gene>
    <name evidence="8" type="ORF">FH603_2283</name>
</gene>
<keyword evidence="5" id="KW-0998">Cell outer membrane</keyword>
<organism evidence="8 9">
    <name type="scientific">Spirosoma utsteinense</name>
    <dbReference type="NCBI Taxonomy" id="2585773"/>
    <lineage>
        <taxon>Bacteria</taxon>
        <taxon>Pseudomonadati</taxon>
        <taxon>Bacteroidota</taxon>
        <taxon>Cytophagia</taxon>
        <taxon>Cytophagales</taxon>
        <taxon>Cytophagaceae</taxon>
        <taxon>Spirosoma</taxon>
    </lineage>
</organism>
<name>A0ABR6W5F9_9BACT</name>
<reference evidence="8 9" key="1">
    <citation type="submission" date="2019-06" db="EMBL/GenBank/DDBJ databases">
        <title>Spirosoma utsteinense sp. nov. isolated from Antarctic ice-free soils.</title>
        <authorList>
            <person name="Tahon G."/>
        </authorList>
    </citation>
    <scope>NUCLEOTIDE SEQUENCE [LARGE SCALE GENOMIC DNA]</scope>
    <source>
        <strain evidence="8 9">LMG 31447</strain>
    </source>
</reference>
<dbReference type="InterPro" id="IPR012944">
    <property type="entry name" value="SusD_RagB_dom"/>
</dbReference>
<comment type="similarity">
    <text evidence="2">Belongs to the SusD family.</text>
</comment>
<dbReference type="SUPFAM" id="SSF48452">
    <property type="entry name" value="TPR-like"/>
    <property type="match status" value="1"/>
</dbReference>
<dbReference type="RefSeq" id="WP_186737558.1">
    <property type="nucleotide sequence ID" value="NZ_VFIA01000011.1"/>
</dbReference>
<keyword evidence="9" id="KW-1185">Reference proteome</keyword>
<feature type="domain" description="SusD-like N-terminal" evidence="7">
    <location>
        <begin position="86"/>
        <end position="220"/>
    </location>
</feature>
<dbReference type="InterPro" id="IPR033985">
    <property type="entry name" value="SusD-like_N"/>
</dbReference>
<evidence type="ECO:0000313" key="8">
    <source>
        <dbReference type="EMBL" id="MBC3791775.1"/>
    </source>
</evidence>
<dbReference type="Proteomes" id="UP000700732">
    <property type="component" value="Unassembled WGS sequence"/>
</dbReference>
<keyword evidence="3" id="KW-0732">Signal</keyword>
<comment type="caution">
    <text evidence="8">The sequence shown here is derived from an EMBL/GenBank/DDBJ whole genome shotgun (WGS) entry which is preliminary data.</text>
</comment>
<evidence type="ECO:0000259" key="6">
    <source>
        <dbReference type="Pfam" id="PF07980"/>
    </source>
</evidence>
<evidence type="ECO:0000256" key="4">
    <source>
        <dbReference type="ARBA" id="ARBA00023136"/>
    </source>
</evidence>
<dbReference type="Pfam" id="PF07980">
    <property type="entry name" value="SusD_RagB"/>
    <property type="match status" value="1"/>
</dbReference>
<evidence type="ECO:0000313" key="9">
    <source>
        <dbReference type="Proteomes" id="UP000700732"/>
    </source>
</evidence>
<dbReference type="Pfam" id="PF14322">
    <property type="entry name" value="SusD-like_3"/>
    <property type="match status" value="1"/>
</dbReference>
<dbReference type="InterPro" id="IPR011990">
    <property type="entry name" value="TPR-like_helical_dom_sf"/>
</dbReference>
<keyword evidence="4" id="KW-0472">Membrane</keyword>
<proteinExistence type="inferred from homology"/>